<dbReference type="RefSeq" id="WP_390303910.1">
    <property type="nucleotide sequence ID" value="NZ_JBHRRZ010000009.1"/>
</dbReference>
<feature type="domain" description="Glycosyltransferase subfamily 4-like N-terminal" evidence="1">
    <location>
        <begin position="22"/>
        <end position="207"/>
    </location>
</feature>
<comment type="caution">
    <text evidence="2">The sequence shown here is derived from an EMBL/GenBank/DDBJ whole genome shotgun (WGS) entry which is preliminary data.</text>
</comment>
<proteinExistence type="predicted"/>
<reference evidence="3" key="1">
    <citation type="journal article" date="2019" name="Int. J. Syst. Evol. Microbiol.">
        <title>The Global Catalogue of Microorganisms (GCM) 10K type strain sequencing project: providing services to taxonomists for standard genome sequencing and annotation.</title>
        <authorList>
            <consortium name="The Broad Institute Genomics Platform"/>
            <consortium name="The Broad Institute Genome Sequencing Center for Infectious Disease"/>
            <person name="Wu L."/>
            <person name="Ma J."/>
        </authorList>
    </citation>
    <scope>NUCLEOTIDE SEQUENCE [LARGE SCALE GENOMIC DNA]</scope>
    <source>
        <strain evidence="3">KCTC 13193</strain>
    </source>
</reference>
<dbReference type="PANTHER" id="PTHR12526:SF622">
    <property type="entry name" value="GLYCOSYLTRANSFERASE (GROUP I)"/>
    <property type="match status" value="1"/>
</dbReference>
<sequence length="413" mass="46926">MNIWIFNHYAVGPNSSGGTRHYDLSKELVKKGHSVTIFASSFNHQMLREEHLLQSRSKYKESNYDGVKFIWIKTTPYKKNDHRRVSNMLSYSDKALKIAKRQSEQPDIVIGSLVHPFAAYTGYRVAKHFNSIFYFEERDLWPQTLIDLGKLSEKNPMIFVLGKMESFLFNKAKRTIVLFDKAVGYVESKGIAREKVLYLPNGFDTGRTANALSPASEVSSVFDQLSNQTVAIYTGAHGKANNLDVILNAAKTIRKKEIPVSFVLIGNGPEKERLMKRAFDENIQNVYFLDPVKKEMIPELLKRADVGLLPLSNSPVFKWGISPNKLFDYMGASLPVLLLCDLDGTPVELANGGKVIKNNFEEEMVAFFETTEKDDLIKLGANAREYVEENHAWEKLALKLEEKMTEDLHTKSM</sequence>
<dbReference type="InterPro" id="IPR028098">
    <property type="entry name" value="Glyco_trans_4-like_N"/>
</dbReference>
<dbReference type="Pfam" id="PF13692">
    <property type="entry name" value="Glyco_trans_1_4"/>
    <property type="match status" value="1"/>
</dbReference>
<dbReference type="EMBL" id="JBHRRZ010000009">
    <property type="protein sequence ID" value="MFC2947718.1"/>
    <property type="molecule type" value="Genomic_DNA"/>
</dbReference>
<dbReference type="Pfam" id="PF13439">
    <property type="entry name" value="Glyco_transf_4"/>
    <property type="match status" value="1"/>
</dbReference>
<evidence type="ECO:0000313" key="3">
    <source>
        <dbReference type="Proteomes" id="UP001595387"/>
    </source>
</evidence>
<dbReference type="PANTHER" id="PTHR12526">
    <property type="entry name" value="GLYCOSYLTRANSFERASE"/>
    <property type="match status" value="1"/>
</dbReference>
<keyword evidence="3" id="KW-1185">Reference proteome</keyword>
<organism evidence="2 3">
    <name type="scientific">Virgibacillus sediminis</name>
    <dbReference type="NCBI Taxonomy" id="202260"/>
    <lineage>
        <taxon>Bacteria</taxon>
        <taxon>Bacillati</taxon>
        <taxon>Bacillota</taxon>
        <taxon>Bacilli</taxon>
        <taxon>Bacillales</taxon>
        <taxon>Bacillaceae</taxon>
        <taxon>Virgibacillus</taxon>
    </lineage>
</organism>
<dbReference type="CDD" id="cd03794">
    <property type="entry name" value="GT4_WbuB-like"/>
    <property type="match status" value="1"/>
</dbReference>
<name>A0ABV7A486_9BACI</name>
<dbReference type="Gene3D" id="3.40.50.2000">
    <property type="entry name" value="Glycogen Phosphorylase B"/>
    <property type="match status" value="2"/>
</dbReference>
<dbReference type="Proteomes" id="UP001595387">
    <property type="component" value="Unassembled WGS sequence"/>
</dbReference>
<protein>
    <submittedName>
        <fullName evidence="2">Glycosyltransferase family 4 protein</fullName>
    </submittedName>
</protein>
<evidence type="ECO:0000313" key="2">
    <source>
        <dbReference type="EMBL" id="MFC2947718.1"/>
    </source>
</evidence>
<gene>
    <name evidence="2" type="ORF">ACFODW_05045</name>
</gene>
<dbReference type="SUPFAM" id="SSF53756">
    <property type="entry name" value="UDP-Glycosyltransferase/glycogen phosphorylase"/>
    <property type="match status" value="1"/>
</dbReference>
<accession>A0ABV7A486</accession>
<evidence type="ECO:0000259" key="1">
    <source>
        <dbReference type="Pfam" id="PF13439"/>
    </source>
</evidence>